<dbReference type="PROSITE" id="PS00409">
    <property type="entry name" value="PROKAR_NTER_METHYL"/>
    <property type="match status" value="1"/>
</dbReference>
<dbReference type="NCBIfam" id="TIGR02532">
    <property type="entry name" value="IV_pilin_GFxxxE"/>
    <property type="match status" value="1"/>
</dbReference>
<evidence type="ECO:0000259" key="2">
    <source>
        <dbReference type="Pfam" id="PF07596"/>
    </source>
</evidence>
<evidence type="ECO:0000313" key="4">
    <source>
        <dbReference type="Proteomes" id="UP000315440"/>
    </source>
</evidence>
<gene>
    <name evidence="3" type="primary">pilE_2</name>
    <name evidence="3" type="ORF">Mal64_39380</name>
</gene>
<feature type="transmembrane region" description="Helical" evidence="1">
    <location>
        <begin position="21"/>
        <end position="42"/>
    </location>
</feature>
<dbReference type="InterPro" id="IPR045584">
    <property type="entry name" value="Pilin-like"/>
</dbReference>
<protein>
    <submittedName>
        <fullName evidence="3">Fimbrial protein</fullName>
    </submittedName>
</protein>
<dbReference type="InterPro" id="IPR012902">
    <property type="entry name" value="N_methyl_site"/>
</dbReference>
<dbReference type="Pfam" id="PF07963">
    <property type="entry name" value="N_methyl"/>
    <property type="match status" value="1"/>
</dbReference>
<dbReference type="EMBL" id="SJPQ01000006">
    <property type="protein sequence ID" value="TWT86195.1"/>
    <property type="molecule type" value="Genomic_DNA"/>
</dbReference>
<dbReference type="RefSeq" id="WP_197525904.1">
    <property type="nucleotide sequence ID" value="NZ_SJPQ01000006.1"/>
</dbReference>
<feature type="domain" description="DUF1559" evidence="2">
    <location>
        <begin position="43"/>
        <end position="309"/>
    </location>
</feature>
<dbReference type="Pfam" id="PF07596">
    <property type="entry name" value="SBP_bac_10"/>
    <property type="match status" value="1"/>
</dbReference>
<dbReference type="Gene3D" id="3.30.700.10">
    <property type="entry name" value="Glycoprotein, Type 4 Pilin"/>
    <property type="match status" value="1"/>
</dbReference>
<dbReference type="PANTHER" id="PTHR30093:SF2">
    <property type="entry name" value="TYPE II SECRETION SYSTEM PROTEIN H"/>
    <property type="match status" value="1"/>
</dbReference>
<sequence>MNGHTRQNAPAAGRLAAGFTLVELLVVIAIIGILVALLLPAVQAARESARLSQCKNNLAQMGKGLMNYESTYGHFPAGWDDRGLAWSGALLPFIEEQSLYDLLGESKTSSFVPGLGMVTKVGFSWTNGDNAKVCATNIAVYRCPNSQQQPRDNQGIEGRSPTEYGACVSSLVTCDNTAAGCVVTGTVGISQQLTDHNGMFFQESNVKFAEIIDGSSKTIAVGERHTDFDTVLDGNSMDFWHTGSPQISNSNNEWSELVASTQAPLNYWADATANGRHVEIAFGSWHAFRGAQFVYADGSVHLVSDNIEEDVYVALGSRNGENLRETMRLRQ</sequence>
<comment type="caution">
    <text evidence="3">The sequence shown here is derived from an EMBL/GenBank/DDBJ whole genome shotgun (WGS) entry which is preliminary data.</text>
</comment>
<dbReference type="AlphaFoldDB" id="A0A5C5ZGG0"/>
<dbReference type="PANTHER" id="PTHR30093">
    <property type="entry name" value="GENERAL SECRETION PATHWAY PROTEIN G"/>
    <property type="match status" value="1"/>
</dbReference>
<dbReference type="Proteomes" id="UP000315440">
    <property type="component" value="Unassembled WGS sequence"/>
</dbReference>
<dbReference type="SUPFAM" id="SSF54523">
    <property type="entry name" value="Pili subunits"/>
    <property type="match status" value="1"/>
</dbReference>
<name>A0A5C5ZGG0_9BACT</name>
<accession>A0A5C5ZGG0</accession>
<keyword evidence="1" id="KW-1133">Transmembrane helix</keyword>
<organism evidence="3 4">
    <name type="scientific">Pseudobythopirellula maris</name>
    <dbReference type="NCBI Taxonomy" id="2527991"/>
    <lineage>
        <taxon>Bacteria</taxon>
        <taxon>Pseudomonadati</taxon>
        <taxon>Planctomycetota</taxon>
        <taxon>Planctomycetia</taxon>
        <taxon>Pirellulales</taxon>
        <taxon>Lacipirellulaceae</taxon>
        <taxon>Pseudobythopirellula</taxon>
    </lineage>
</organism>
<keyword evidence="1" id="KW-0812">Transmembrane</keyword>
<evidence type="ECO:0000256" key="1">
    <source>
        <dbReference type="SAM" id="Phobius"/>
    </source>
</evidence>
<reference evidence="3 4" key="1">
    <citation type="submission" date="2019-02" db="EMBL/GenBank/DDBJ databases">
        <title>Deep-cultivation of Planctomycetes and their phenomic and genomic characterization uncovers novel biology.</title>
        <authorList>
            <person name="Wiegand S."/>
            <person name="Jogler M."/>
            <person name="Boedeker C."/>
            <person name="Pinto D."/>
            <person name="Vollmers J."/>
            <person name="Rivas-Marin E."/>
            <person name="Kohn T."/>
            <person name="Peeters S.H."/>
            <person name="Heuer A."/>
            <person name="Rast P."/>
            <person name="Oberbeckmann S."/>
            <person name="Bunk B."/>
            <person name="Jeske O."/>
            <person name="Meyerdierks A."/>
            <person name="Storesund J.E."/>
            <person name="Kallscheuer N."/>
            <person name="Luecker S."/>
            <person name="Lage O.M."/>
            <person name="Pohl T."/>
            <person name="Merkel B.J."/>
            <person name="Hornburger P."/>
            <person name="Mueller R.-W."/>
            <person name="Bruemmer F."/>
            <person name="Labrenz M."/>
            <person name="Spormann A.M."/>
            <person name="Op Den Camp H."/>
            <person name="Overmann J."/>
            <person name="Amann R."/>
            <person name="Jetten M.S.M."/>
            <person name="Mascher T."/>
            <person name="Medema M.H."/>
            <person name="Devos D.P."/>
            <person name="Kaster A.-K."/>
            <person name="Ovreas L."/>
            <person name="Rohde M."/>
            <person name="Galperin M.Y."/>
            <person name="Jogler C."/>
        </authorList>
    </citation>
    <scope>NUCLEOTIDE SEQUENCE [LARGE SCALE GENOMIC DNA]</scope>
    <source>
        <strain evidence="3 4">Mal64</strain>
    </source>
</reference>
<keyword evidence="4" id="KW-1185">Reference proteome</keyword>
<evidence type="ECO:0000313" key="3">
    <source>
        <dbReference type="EMBL" id="TWT86195.1"/>
    </source>
</evidence>
<proteinExistence type="predicted"/>
<keyword evidence="1" id="KW-0472">Membrane</keyword>
<dbReference type="InterPro" id="IPR011453">
    <property type="entry name" value="DUF1559"/>
</dbReference>